<dbReference type="EMBL" id="BNJF01000001">
    <property type="protein sequence ID" value="GHO42668.1"/>
    <property type="molecule type" value="Genomic_DNA"/>
</dbReference>
<evidence type="ECO:0008006" key="3">
    <source>
        <dbReference type="Google" id="ProtNLM"/>
    </source>
</evidence>
<keyword evidence="2" id="KW-1185">Reference proteome</keyword>
<evidence type="ECO:0000313" key="1">
    <source>
        <dbReference type="EMBL" id="GHO42668.1"/>
    </source>
</evidence>
<evidence type="ECO:0000313" key="2">
    <source>
        <dbReference type="Proteomes" id="UP000612362"/>
    </source>
</evidence>
<protein>
    <recommendedName>
        <fullName evidence="3">UspA domain-containing protein</fullName>
    </recommendedName>
</protein>
<dbReference type="Proteomes" id="UP000612362">
    <property type="component" value="Unassembled WGS sequence"/>
</dbReference>
<name>A0A8J3HXE9_9CHLR</name>
<dbReference type="RefSeq" id="WP_220192182.1">
    <property type="nucleotide sequence ID" value="NZ_BNJF01000001.1"/>
</dbReference>
<organism evidence="1 2">
    <name type="scientific">Ktedonospora formicarum</name>
    <dbReference type="NCBI Taxonomy" id="2778364"/>
    <lineage>
        <taxon>Bacteria</taxon>
        <taxon>Bacillati</taxon>
        <taxon>Chloroflexota</taxon>
        <taxon>Ktedonobacteria</taxon>
        <taxon>Ktedonobacterales</taxon>
        <taxon>Ktedonobacteraceae</taxon>
        <taxon>Ktedonospora</taxon>
    </lineage>
</organism>
<gene>
    <name evidence="1" type="ORF">KSX_08310</name>
</gene>
<sequence>MRYLLLPFTHGIDKEAIDQSLALARNLSACLVCVALIPLRPGSNKGVRLEYIQQAKDFLEYTRHRAKRAGVTLERMELRTSHLENCILHISKEMDNAPILLFTRGEQSIMLDTSMIISLMENKHSCYYLVLLTQRNGSITLPRILFPLLKKYEGTPDEPVLRFATPHVASSPFPPSGRFRRQI</sequence>
<dbReference type="AlphaFoldDB" id="A0A8J3HXE9"/>
<comment type="caution">
    <text evidence="1">The sequence shown here is derived from an EMBL/GenBank/DDBJ whole genome shotgun (WGS) entry which is preliminary data.</text>
</comment>
<proteinExistence type="predicted"/>
<reference evidence="1" key="1">
    <citation type="submission" date="2020-10" db="EMBL/GenBank/DDBJ databases">
        <title>Taxonomic study of unclassified bacteria belonging to the class Ktedonobacteria.</title>
        <authorList>
            <person name="Yabe S."/>
            <person name="Wang C.M."/>
            <person name="Zheng Y."/>
            <person name="Sakai Y."/>
            <person name="Cavaletti L."/>
            <person name="Monciardini P."/>
            <person name="Donadio S."/>
        </authorList>
    </citation>
    <scope>NUCLEOTIDE SEQUENCE</scope>
    <source>
        <strain evidence="1">SOSP1-1</strain>
    </source>
</reference>
<accession>A0A8J3HXE9</accession>